<organism evidence="17 18">
    <name type="scientific">Taeniopygia guttata</name>
    <name type="common">Zebra finch</name>
    <name type="synonym">Poephila guttata</name>
    <dbReference type="NCBI Taxonomy" id="59729"/>
    <lineage>
        <taxon>Eukaryota</taxon>
        <taxon>Metazoa</taxon>
        <taxon>Chordata</taxon>
        <taxon>Craniata</taxon>
        <taxon>Vertebrata</taxon>
        <taxon>Euteleostomi</taxon>
        <taxon>Archelosauria</taxon>
        <taxon>Archosauria</taxon>
        <taxon>Dinosauria</taxon>
        <taxon>Saurischia</taxon>
        <taxon>Theropoda</taxon>
        <taxon>Coelurosauria</taxon>
        <taxon>Aves</taxon>
        <taxon>Neognathae</taxon>
        <taxon>Neoaves</taxon>
        <taxon>Telluraves</taxon>
        <taxon>Australaves</taxon>
        <taxon>Passeriformes</taxon>
        <taxon>Passeroidea</taxon>
        <taxon>Estrildidae</taxon>
        <taxon>Estrildinae</taxon>
        <taxon>Taeniopygia</taxon>
    </lineage>
</organism>
<dbReference type="InterPro" id="IPR022630">
    <property type="entry name" value="S-AdoMet_synt_C"/>
</dbReference>
<dbReference type="PANTHER" id="PTHR11964">
    <property type="entry name" value="S-ADENOSYLMETHIONINE SYNTHETASE"/>
    <property type="match status" value="1"/>
</dbReference>
<evidence type="ECO:0000313" key="17">
    <source>
        <dbReference type="Ensembl" id="ENSTGUP00000022017.1"/>
    </source>
</evidence>
<comment type="similarity">
    <text evidence="4">Belongs to the AdoMet synthase family.</text>
</comment>
<evidence type="ECO:0000256" key="9">
    <source>
        <dbReference type="ARBA" id="ARBA00022741"/>
    </source>
</evidence>
<reference evidence="17 18" key="1">
    <citation type="journal article" date="2010" name="Nature">
        <title>The genome of a songbird.</title>
        <authorList>
            <person name="Warren W.C."/>
            <person name="Clayton D.F."/>
            <person name="Ellegren H."/>
            <person name="Arnold A.P."/>
            <person name="Hillier L.W."/>
            <person name="Kunstner A."/>
            <person name="Searle S."/>
            <person name="White S."/>
            <person name="Vilella A.J."/>
            <person name="Fairley S."/>
            <person name="Heger A."/>
            <person name="Kong L."/>
            <person name="Ponting C.P."/>
            <person name="Jarvis E.D."/>
            <person name="Mello C.V."/>
            <person name="Minx P."/>
            <person name="Lovell P."/>
            <person name="Velho T.A."/>
            <person name="Ferris M."/>
            <person name="Balakrishnan C.N."/>
            <person name="Sinha S."/>
            <person name="Blatti C."/>
            <person name="London S.E."/>
            <person name="Li Y."/>
            <person name="Lin Y.C."/>
            <person name="George J."/>
            <person name="Sweedler J."/>
            <person name="Southey B."/>
            <person name="Gunaratne P."/>
            <person name="Watson M."/>
            <person name="Nam K."/>
            <person name="Backstrom N."/>
            <person name="Smeds L."/>
            <person name="Nabholz B."/>
            <person name="Itoh Y."/>
            <person name="Whitney O."/>
            <person name="Pfenning A.R."/>
            <person name="Howard J."/>
            <person name="Volker M."/>
            <person name="Skinner B.M."/>
            <person name="Griffin D.K."/>
            <person name="Ye L."/>
            <person name="McLaren W.M."/>
            <person name="Flicek P."/>
            <person name="Quesada V."/>
            <person name="Velasco G."/>
            <person name="Lopez-Otin C."/>
            <person name="Puente X.S."/>
            <person name="Olender T."/>
            <person name="Lancet D."/>
            <person name="Smit A.F."/>
            <person name="Hubley R."/>
            <person name="Konkel M.K."/>
            <person name="Walker J.A."/>
            <person name="Batzer M.A."/>
            <person name="Gu W."/>
            <person name="Pollock D.D."/>
            <person name="Chen L."/>
            <person name="Cheng Z."/>
            <person name="Eichler E.E."/>
            <person name="Stapley J."/>
            <person name="Slate J."/>
            <person name="Ekblom R."/>
            <person name="Birkhead T."/>
            <person name="Burke T."/>
            <person name="Burt D."/>
            <person name="Scharff C."/>
            <person name="Adam I."/>
            <person name="Richard H."/>
            <person name="Sultan M."/>
            <person name="Soldatov A."/>
            <person name="Lehrach H."/>
            <person name="Edwards S.V."/>
            <person name="Yang S.P."/>
            <person name="Li X."/>
            <person name="Graves T."/>
            <person name="Fulton L."/>
            <person name="Nelson J."/>
            <person name="Chinwalla A."/>
            <person name="Hou S."/>
            <person name="Mardis E.R."/>
            <person name="Wilson R.K."/>
        </authorList>
    </citation>
    <scope>NUCLEOTIDE SEQUENCE [LARGE SCALE GENOMIC DNA]</scope>
</reference>
<evidence type="ECO:0000256" key="4">
    <source>
        <dbReference type="ARBA" id="ARBA00009685"/>
    </source>
</evidence>
<dbReference type="UniPathway" id="UPA00315">
    <property type="reaction ID" value="UER00080"/>
</dbReference>
<evidence type="ECO:0000256" key="3">
    <source>
        <dbReference type="ARBA" id="ARBA00005224"/>
    </source>
</evidence>
<evidence type="ECO:0000256" key="13">
    <source>
        <dbReference type="ARBA" id="ARBA00048344"/>
    </source>
</evidence>
<keyword evidence="18" id="KW-1185">Reference proteome</keyword>
<dbReference type="InterPro" id="IPR022636">
    <property type="entry name" value="S-AdoMet_synthetase_sfam"/>
</dbReference>
<dbReference type="InterPro" id="IPR022628">
    <property type="entry name" value="S-AdoMet_synt_N"/>
</dbReference>
<dbReference type="InterPro" id="IPR002133">
    <property type="entry name" value="S-AdoMet_synthetase"/>
</dbReference>
<feature type="domain" description="S-adenosylmethionine synthetase N-terminal" evidence="14">
    <location>
        <begin position="29"/>
        <end position="97"/>
    </location>
</feature>
<dbReference type="Pfam" id="PF02773">
    <property type="entry name" value="S-AdoMet_synt_C"/>
    <property type="match status" value="1"/>
</dbReference>
<feature type="domain" description="S-adenosylmethionine synthetase C-terminal" evidence="16">
    <location>
        <begin position="223"/>
        <end position="261"/>
    </location>
</feature>
<comment type="cofactor">
    <cofactor evidence="1">
        <name>Mg(2+)</name>
        <dbReference type="ChEBI" id="CHEBI:18420"/>
    </cofactor>
</comment>
<keyword evidence="11" id="KW-0460">Magnesium</keyword>
<dbReference type="GO" id="GO:0046872">
    <property type="term" value="F:metal ion binding"/>
    <property type="evidence" value="ECO:0007669"/>
    <property type="project" value="UniProtKB-KW"/>
</dbReference>
<evidence type="ECO:0000256" key="2">
    <source>
        <dbReference type="ARBA" id="ARBA00001958"/>
    </source>
</evidence>
<sequence>MPKNQKSLNHWKLHFIKKSIFFLSQERNLCDQIRDAVLDVHLRIEPDAKCVAKAGMILRCGEITSQAIVHYKQILRRTLKRIAYDDSSKSEREQQCEEIKQAVSHGKTDDDIGAGGLMLGYATDETKECMPLAVLLAHKLIASIRALEWNGTWPWVRPDGKTQVSNRLHTLVISVNYALDILLQQIENELMYLDEVTIYHLLPSEKFAEGGLRYDTLINNSLFHGGGAFSGKDPSQVDSSAAYAAQQIAKSLGKAGLCRRSDLFNSKLWRSQILEMKIKWKDRRPRKPMYFEVFKGWIKD</sequence>
<dbReference type="InParanoid" id="A0A674GHW6"/>
<evidence type="ECO:0000256" key="1">
    <source>
        <dbReference type="ARBA" id="ARBA00001946"/>
    </source>
</evidence>
<evidence type="ECO:0000259" key="15">
    <source>
        <dbReference type="Pfam" id="PF02772"/>
    </source>
</evidence>
<proteinExistence type="inferred from homology"/>
<keyword evidence="7" id="KW-0808">Transferase</keyword>
<evidence type="ECO:0000256" key="5">
    <source>
        <dbReference type="ARBA" id="ARBA00012828"/>
    </source>
</evidence>
<comment type="pathway">
    <text evidence="3">Amino-acid biosynthesis; S-adenosyl-L-methionine biosynthesis; S-adenosyl-L-methionine from L-methionine: step 1/1.</text>
</comment>
<name>A0A674GHW6_TAEGU</name>
<evidence type="ECO:0000256" key="6">
    <source>
        <dbReference type="ARBA" id="ARBA00022563"/>
    </source>
</evidence>
<dbReference type="OMA" id="VRNTCRN"/>
<dbReference type="GeneTree" id="ENSGT00950000183185"/>
<dbReference type="Pfam" id="PF02772">
    <property type="entry name" value="S-AdoMet_synt_M"/>
    <property type="match status" value="1"/>
</dbReference>
<keyword evidence="10" id="KW-0067">ATP-binding</keyword>
<comment type="cofactor">
    <cofactor evidence="2">
        <name>K(+)</name>
        <dbReference type="ChEBI" id="CHEBI:29103"/>
    </cofactor>
</comment>
<evidence type="ECO:0000259" key="14">
    <source>
        <dbReference type="Pfam" id="PF00438"/>
    </source>
</evidence>
<dbReference type="SUPFAM" id="SSF55973">
    <property type="entry name" value="S-adenosylmethionine synthetase"/>
    <property type="match status" value="3"/>
</dbReference>
<dbReference type="PROSITE" id="PS00377">
    <property type="entry name" value="ADOMET_SYNTHASE_2"/>
    <property type="match status" value="1"/>
</dbReference>
<dbReference type="InterPro" id="IPR022631">
    <property type="entry name" value="ADOMET_SYNTHASE_CS"/>
</dbReference>
<feature type="domain" description="S-adenosylmethionine synthetase central" evidence="15">
    <location>
        <begin position="114"/>
        <end position="191"/>
    </location>
</feature>
<evidence type="ECO:0000313" key="18">
    <source>
        <dbReference type="Proteomes" id="UP000007754"/>
    </source>
</evidence>
<dbReference type="Pfam" id="PF00438">
    <property type="entry name" value="S-AdoMet_synt_N"/>
    <property type="match status" value="1"/>
</dbReference>
<dbReference type="Ensembl" id="ENSTGUT00000037510.1">
    <property type="protein sequence ID" value="ENSTGUP00000022017.1"/>
    <property type="gene ID" value="ENSTGUG00000023182.1"/>
</dbReference>
<evidence type="ECO:0000256" key="11">
    <source>
        <dbReference type="ARBA" id="ARBA00022842"/>
    </source>
</evidence>
<evidence type="ECO:0000256" key="7">
    <source>
        <dbReference type="ARBA" id="ARBA00022679"/>
    </source>
</evidence>
<dbReference type="GO" id="GO:0006730">
    <property type="term" value="P:one-carbon metabolic process"/>
    <property type="evidence" value="ECO:0007669"/>
    <property type="project" value="UniProtKB-KW"/>
</dbReference>
<dbReference type="InterPro" id="IPR022629">
    <property type="entry name" value="S-AdoMet_synt_central"/>
</dbReference>
<dbReference type="AlphaFoldDB" id="A0A674GHW6"/>
<evidence type="ECO:0000256" key="8">
    <source>
        <dbReference type="ARBA" id="ARBA00022723"/>
    </source>
</evidence>
<protein>
    <recommendedName>
        <fullName evidence="5">methionine adenosyltransferase</fullName>
        <ecNumber evidence="5">2.5.1.6</ecNumber>
    </recommendedName>
</protein>
<dbReference type="Gene3D" id="3.30.300.10">
    <property type="match status" value="3"/>
</dbReference>
<dbReference type="EC" id="2.5.1.6" evidence="5"/>
<dbReference type="GO" id="GO:0004478">
    <property type="term" value="F:methionine adenosyltransferase activity"/>
    <property type="evidence" value="ECO:0007669"/>
    <property type="project" value="UniProtKB-EC"/>
</dbReference>
<dbReference type="Proteomes" id="UP000007754">
    <property type="component" value="Chromosome Z"/>
</dbReference>
<accession>A0A674GHW6</accession>
<keyword evidence="9" id="KW-0547">Nucleotide-binding</keyword>
<keyword evidence="6" id="KW-0554">One-carbon metabolism</keyword>
<evidence type="ECO:0000256" key="10">
    <source>
        <dbReference type="ARBA" id="ARBA00022840"/>
    </source>
</evidence>
<evidence type="ECO:0000259" key="16">
    <source>
        <dbReference type="Pfam" id="PF02773"/>
    </source>
</evidence>
<keyword evidence="12" id="KW-0630">Potassium</keyword>
<comment type="catalytic activity">
    <reaction evidence="13">
        <text>L-methionine + ATP + H2O = S-adenosyl-L-methionine + phosphate + diphosphate</text>
        <dbReference type="Rhea" id="RHEA:21080"/>
        <dbReference type="ChEBI" id="CHEBI:15377"/>
        <dbReference type="ChEBI" id="CHEBI:30616"/>
        <dbReference type="ChEBI" id="CHEBI:33019"/>
        <dbReference type="ChEBI" id="CHEBI:43474"/>
        <dbReference type="ChEBI" id="CHEBI:57844"/>
        <dbReference type="ChEBI" id="CHEBI:59789"/>
        <dbReference type="EC" id="2.5.1.6"/>
    </reaction>
</comment>
<reference evidence="17" key="2">
    <citation type="submission" date="2025-08" db="UniProtKB">
        <authorList>
            <consortium name="Ensembl"/>
        </authorList>
    </citation>
    <scope>IDENTIFICATION</scope>
</reference>
<reference evidence="17" key="3">
    <citation type="submission" date="2025-09" db="UniProtKB">
        <authorList>
            <consortium name="Ensembl"/>
        </authorList>
    </citation>
    <scope>IDENTIFICATION</scope>
</reference>
<evidence type="ECO:0000256" key="12">
    <source>
        <dbReference type="ARBA" id="ARBA00022958"/>
    </source>
</evidence>
<dbReference type="GO" id="GO:0006556">
    <property type="term" value="P:S-adenosylmethionine biosynthetic process"/>
    <property type="evidence" value="ECO:0007669"/>
    <property type="project" value="UniProtKB-UniPathway"/>
</dbReference>
<keyword evidence="8" id="KW-0479">Metal-binding</keyword>
<dbReference type="GO" id="GO:0005524">
    <property type="term" value="F:ATP binding"/>
    <property type="evidence" value="ECO:0007669"/>
    <property type="project" value="UniProtKB-KW"/>
</dbReference>